<feature type="compositionally biased region" description="Basic and acidic residues" evidence="7">
    <location>
        <begin position="275"/>
        <end position="284"/>
    </location>
</feature>
<dbReference type="InterPro" id="IPR028128">
    <property type="entry name" value="Vasculin_fam"/>
</dbReference>
<evidence type="ECO:0000256" key="7">
    <source>
        <dbReference type="SAM" id="MobiDB-lite"/>
    </source>
</evidence>
<dbReference type="GeneID" id="101648422"/>
<accession>A0ABM0ZTR9</accession>
<sequence length="295" mass="31438">MADSPVWSTVPGTQAAPCTPPGTPSGAWGESPAAKQPPKMLVSREVSEEHPATAPSLKTTPHPHRKRKVAVVQCYQRSLVPKTGAQRAGSPTESGSSRSKSAFPRPWSFPTPVVGAGGTTPGSPTESFSSAGPPGDSSISGIATKKDPTDPGSSQPLGTLKSEHCAESWGDGDWLGAPENSPPQPLESERGCCCLQGRAVPSRKEAASVLFSVEAEQRLLRAMGWQEPAGDENFLPLTEEEVWQFLDEVHQLRRQRQQKGCLAHLAAGRSQAKASFEHSTREAESSDTPDDEDWV</sequence>
<keyword evidence="3" id="KW-0805">Transcription regulation</keyword>
<comment type="subcellular location">
    <subcellularLocation>
        <location evidence="1">Nucleus</location>
    </subcellularLocation>
</comment>
<protein>
    <submittedName>
        <fullName evidence="9">Vasculin-like protein 1</fullName>
    </submittedName>
</protein>
<keyword evidence="4" id="KW-0238">DNA-binding</keyword>
<dbReference type="RefSeq" id="XP_012863805.1">
    <property type="nucleotide sequence ID" value="XM_013008351.1"/>
</dbReference>
<feature type="compositionally biased region" description="Low complexity" evidence="7">
    <location>
        <begin position="121"/>
        <end position="130"/>
    </location>
</feature>
<dbReference type="Proteomes" id="UP000694863">
    <property type="component" value="Unplaced"/>
</dbReference>
<evidence type="ECO:0000256" key="5">
    <source>
        <dbReference type="ARBA" id="ARBA00023163"/>
    </source>
</evidence>
<evidence type="ECO:0000256" key="2">
    <source>
        <dbReference type="ARBA" id="ARBA00010099"/>
    </source>
</evidence>
<feature type="region of interest" description="Disordered" evidence="7">
    <location>
        <begin position="1"/>
        <end position="190"/>
    </location>
</feature>
<keyword evidence="6" id="KW-0539">Nucleus</keyword>
<evidence type="ECO:0000256" key="6">
    <source>
        <dbReference type="ARBA" id="ARBA00023242"/>
    </source>
</evidence>
<feature type="compositionally biased region" description="Polar residues" evidence="7">
    <location>
        <begin position="1"/>
        <end position="12"/>
    </location>
</feature>
<name>A0ABM0ZTR9_ECHTE</name>
<dbReference type="PANTHER" id="PTHR14339">
    <property type="entry name" value="VASCULIN"/>
    <property type="match status" value="1"/>
</dbReference>
<evidence type="ECO:0000313" key="9">
    <source>
        <dbReference type="RefSeq" id="XP_012863805.1"/>
    </source>
</evidence>
<evidence type="ECO:0000256" key="1">
    <source>
        <dbReference type="ARBA" id="ARBA00004123"/>
    </source>
</evidence>
<feature type="compositionally biased region" description="Polar residues" evidence="7">
    <location>
        <begin position="89"/>
        <end position="100"/>
    </location>
</feature>
<keyword evidence="5" id="KW-0804">Transcription</keyword>
<feature type="compositionally biased region" description="Acidic residues" evidence="7">
    <location>
        <begin position="285"/>
        <end position="295"/>
    </location>
</feature>
<dbReference type="Pfam" id="PF15337">
    <property type="entry name" value="Vasculin"/>
    <property type="match status" value="1"/>
</dbReference>
<feature type="region of interest" description="Disordered" evidence="7">
    <location>
        <begin position="271"/>
        <end position="295"/>
    </location>
</feature>
<evidence type="ECO:0000256" key="3">
    <source>
        <dbReference type="ARBA" id="ARBA00023015"/>
    </source>
</evidence>
<comment type="similarity">
    <text evidence="2">Belongs to the vasculin family.</text>
</comment>
<reference evidence="9" key="1">
    <citation type="submission" date="2025-08" db="UniProtKB">
        <authorList>
            <consortium name="RefSeq"/>
        </authorList>
    </citation>
    <scope>IDENTIFICATION</scope>
</reference>
<gene>
    <name evidence="9" type="primary">LOC101648422</name>
</gene>
<evidence type="ECO:0000313" key="8">
    <source>
        <dbReference type="Proteomes" id="UP000694863"/>
    </source>
</evidence>
<dbReference type="PANTHER" id="PTHR14339:SF10">
    <property type="entry name" value="VASCULIN-LIKE PROTEIN 1"/>
    <property type="match status" value="1"/>
</dbReference>
<organism evidence="8 9">
    <name type="scientific">Echinops telfairi</name>
    <name type="common">Lesser hedgehog tenrec</name>
    <dbReference type="NCBI Taxonomy" id="9371"/>
    <lineage>
        <taxon>Eukaryota</taxon>
        <taxon>Metazoa</taxon>
        <taxon>Chordata</taxon>
        <taxon>Craniata</taxon>
        <taxon>Vertebrata</taxon>
        <taxon>Euteleostomi</taxon>
        <taxon>Mammalia</taxon>
        <taxon>Eutheria</taxon>
        <taxon>Afrotheria</taxon>
        <taxon>Tenrecidae</taxon>
        <taxon>Tenrecinae</taxon>
        <taxon>Echinops</taxon>
    </lineage>
</organism>
<keyword evidence="8" id="KW-1185">Reference proteome</keyword>
<evidence type="ECO:0000256" key="4">
    <source>
        <dbReference type="ARBA" id="ARBA00023125"/>
    </source>
</evidence>
<proteinExistence type="inferred from homology"/>